<keyword evidence="21" id="KW-0046">Antibiotic resistance</keyword>
<dbReference type="PANTHER" id="PTHR32282:SF27">
    <property type="entry name" value="PENICILLIN-BINDING PROTEIN 1A"/>
    <property type="match status" value="1"/>
</dbReference>
<keyword evidence="8" id="KW-1003">Cell membrane</keyword>
<dbReference type="EC" id="3.4.16.4" evidence="6"/>
<organism evidence="31 32">
    <name type="scientific">Kushneria aurantia</name>
    <dbReference type="NCBI Taxonomy" id="504092"/>
    <lineage>
        <taxon>Bacteria</taxon>
        <taxon>Pseudomonadati</taxon>
        <taxon>Pseudomonadota</taxon>
        <taxon>Gammaproteobacteria</taxon>
        <taxon>Oceanospirillales</taxon>
        <taxon>Halomonadaceae</taxon>
        <taxon>Kushneria</taxon>
    </lineage>
</organism>
<evidence type="ECO:0000313" key="31">
    <source>
        <dbReference type="EMBL" id="MFC0266770.1"/>
    </source>
</evidence>
<evidence type="ECO:0000256" key="26">
    <source>
        <dbReference type="ARBA" id="ARBA00049902"/>
    </source>
</evidence>
<keyword evidence="14" id="KW-0812">Transmembrane</keyword>
<evidence type="ECO:0000256" key="19">
    <source>
        <dbReference type="ARBA" id="ARBA00022989"/>
    </source>
</evidence>
<comment type="similarity">
    <text evidence="5">In the N-terminal section; belongs to the glycosyltransferase 51 family.</text>
</comment>
<dbReference type="NCBIfam" id="TIGR02074">
    <property type="entry name" value="PBP_1a_fam"/>
    <property type="match status" value="1"/>
</dbReference>
<evidence type="ECO:0000256" key="24">
    <source>
        <dbReference type="ARBA" id="ARBA00034000"/>
    </source>
</evidence>
<dbReference type="EMBL" id="JBHLVX010000005">
    <property type="protein sequence ID" value="MFC0266770.1"/>
    <property type="molecule type" value="Genomic_DNA"/>
</dbReference>
<dbReference type="InterPro" id="IPR050396">
    <property type="entry name" value="Glycosyltr_51/Transpeptidase"/>
</dbReference>
<protein>
    <recommendedName>
        <fullName evidence="7">Penicillin-binding protein 1A</fullName>
        <ecNumber evidence="25">2.4.99.28</ecNumber>
        <ecNumber evidence="6">3.4.16.4</ecNumber>
    </recommendedName>
</protein>
<keyword evidence="23" id="KW-0961">Cell wall biogenesis/degradation</keyword>
<evidence type="ECO:0000256" key="20">
    <source>
        <dbReference type="ARBA" id="ARBA00023136"/>
    </source>
</evidence>
<dbReference type="PANTHER" id="PTHR32282">
    <property type="entry name" value="BINDING PROTEIN TRANSPEPTIDASE, PUTATIVE-RELATED"/>
    <property type="match status" value="1"/>
</dbReference>
<dbReference type="Gene3D" id="3.40.710.10">
    <property type="entry name" value="DD-peptidase/beta-lactamase superfamily"/>
    <property type="match status" value="2"/>
</dbReference>
<evidence type="ECO:0000256" key="25">
    <source>
        <dbReference type="ARBA" id="ARBA00044770"/>
    </source>
</evidence>
<dbReference type="InterPro" id="IPR012338">
    <property type="entry name" value="Beta-lactam/transpept-like"/>
</dbReference>
<feature type="region of interest" description="Disordered" evidence="27">
    <location>
        <begin position="789"/>
        <end position="843"/>
    </location>
</feature>
<dbReference type="InterPro" id="IPR001460">
    <property type="entry name" value="PCN-bd_Tpept"/>
</dbReference>
<feature type="domain" description="Penicillin-binding protein OB-like" evidence="30">
    <location>
        <begin position="376"/>
        <end position="469"/>
    </location>
</feature>
<comment type="subcellular location">
    <subcellularLocation>
        <location evidence="2">Cell inner membrane</location>
        <topology evidence="2">Single-pass type II membrane protein</topology>
    </subcellularLocation>
</comment>
<keyword evidence="17" id="KW-0735">Signal-anchor</keyword>
<keyword evidence="15" id="KW-0378">Hydrolase</keyword>
<evidence type="ECO:0000256" key="12">
    <source>
        <dbReference type="ARBA" id="ARBA00022676"/>
    </source>
</evidence>
<evidence type="ECO:0000256" key="15">
    <source>
        <dbReference type="ARBA" id="ARBA00022801"/>
    </source>
</evidence>
<dbReference type="Pfam" id="PF00912">
    <property type="entry name" value="Transgly"/>
    <property type="match status" value="1"/>
</dbReference>
<evidence type="ECO:0000256" key="14">
    <source>
        <dbReference type="ARBA" id="ARBA00022692"/>
    </source>
</evidence>
<evidence type="ECO:0000259" key="28">
    <source>
        <dbReference type="Pfam" id="PF00905"/>
    </source>
</evidence>
<evidence type="ECO:0000256" key="22">
    <source>
        <dbReference type="ARBA" id="ARBA00023268"/>
    </source>
</evidence>
<evidence type="ECO:0000256" key="10">
    <source>
        <dbReference type="ARBA" id="ARBA00022645"/>
    </source>
</evidence>
<keyword evidence="13" id="KW-0808">Transferase</keyword>
<comment type="similarity">
    <text evidence="4">In the C-terminal section; belongs to the transpeptidase family.</text>
</comment>
<keyword evidence="11" id="KW-0645">Protease</keyword>
<evidence type="ECO:0000256" key="17">
    <source>
        <dbReference type="ARBA" id="ARBA00022968"/>
    </source>
</evidence>
<evidence type="ECO:0000256" key="23">
    <source>
        <dbReference type="ARBA" id="ARBA00023316"/>
    </source>
</evidence>
<evidence type="ECO:0000256" key="3">
    <source>
        <dbReference type="ARBA" id="ARBA00004752"/>
    </source>
</evidence>
<evidence type="ECO:0000256" key="7">
    <source>
        <dbReference type="ARBA" id="ARBA00018638"/>
    </source>
</evidence>
<feature type="domain" description="Penicillin-binding protein transpeptidase" evidence="28">
    <location>
        <begin position="472"/>
        <end position="725"/>
    </location>
</feature>
<dbReference type="Gene3D" id="2.40.50.140">
    <property type="entry name" value="Nucleic acid-binding proteins"/>
    <property type="match status" value="1"/>
</dbReference>
<evidence type="ECO:0000256" key="5">
    <source>
        <dbReference type="ARBA" id="ARBA00007739"/>
    </source>
</evidence>
<comment type="function">
    <text evidence="1">Cell wall formation. Synthesis of cross-linked peptidoglycan from the lipid intermediates. The enzyme has a penicillin-insensitive transglycosylase N-terminal domain (formation of linear glycan strands) and a penicillin-sensitive transpeptidase C-terminal domain (cross-linking of the peptide subunits).</text>
</comment>
<dbReference type="EC" id="2.4.99.28" evidence="25"/>
<name>A0ABV6FZK1_9GAMM</name>
<comment type="catalytic activity">
    <reaction evidence="24">
        <text>Preferential cleavage: (Ac)2-L-Lys-D-Ala-|-D-Ala. Also transpeptidation of peptidyl-alanyl moieties that are N-acyl substituents of D-alanine.</text>
        <dbReference type="EC" id="3.4.16.4"/>
    </reaction>
</comment>
<gene>
    <name evidence="31" type="ORF">ACFFHW_01950</name>
</gene>
<evidence type="ECO:0000313" key="32">
    <source>
        <dbReference type="Proteomes" id="UP001589814"/>
    </source>
</evidence>
<evidence type="ECO:0000259" key="30">
    <source>
        <dbReference type="Pfam" id="PF17092"/>
    </source>
</evidence>
<evidence type="ECO:0000256" key="21">
    <source>
        <dbReference type="ARBA" id="ARBA00023251"/>
    </source>
</evidence>
<dbReference type="Pfam" id="PF00905">
    <property type="entry name" value="Transpeptidase"/>
    <property type="match status" value="1"/>
</dbReference>
<dbReference type="SUPFAM" id="SSF56601">
    <property type="entry name" value="beta-lactamase/transpeptidase-like"/>
    <property type="match status" value="1"/>
</dbReference>
<feature type="domain" description="Glycosyl transferase family 51" evidence="29">
    <location>
        <begin position="59"/>
        <end position="234"/>
    </location>
</feature>
<dbReference type="InterPro" id="IPR036950">
    <property type="entry name" value="PBP_transglycosylase"/>
</dbReference>
<keyword evidence="10" id="KW-0121">Carboxypeptidase</keyword>
<dbReference type="Proteomes" id="UP001589814">
    <property type="component" value="Unassembled WGS sequence"/>
</dbReference>
<evidence type="ECO:0000256" key="11">
    <source>
        <dbReference type="ARBA" id="ARBA00022670"/>
    </source>
</evidence>
<evidence type="ECO:0000256" key="27">
    <source>
        <dbReference type="SAM" id="MobiDB-lite"/>
    </source>
</evidence>
<keyword evidence="12" id="KW-0328">Glycosyltransferase</keyword>
<dbReference type="RefSeq" id="WP_019952080.1">
    <property type="nucleotide sequence ID" value="NZ_JBHLVX010000005.1"/>
</dbReference>
<evidence type="ECO:0000256" key="18">
    <source>
        <dbReference type="ARBA" id="ARBA00022984"/>
    </source>
</evidence>
<keyword evidence="16" id="KW-0133">Cell shape</keyword>
<accession>A0ABV6FZK1</accession>
<dbReference type="Pfam" id="PF17092">
    <property type="entry name" value="PCB_OB"/>
    <property type="match status" value="1"/>
</dbReference>
<dbReference type="InterPro" id="IPR012340">
    <property type="entry name" value="NA-bd_OB-fold"/>
</dbReference>
<evidence type="ECO:0000256" key="16">
    <source>
        <dbReference type="ARBA" id="ARBA00022960"/>
    </source>
</evidence>
<sequence>MTFIKRLVFHVVCLLVALTAGALLSVAGAALYFAPSLPDVHQLQNYELEMPLRVYSADGRLMGEFGTQRRQLVEGDEIPQDFINALLAAEDAGFYQHPGVDPRALLRAAIELVSSGRIRSGGSTITMQVARNYLLTLDQTFTRKIREILLALQMEQILSKQQILELYVNKIFLGQGAYGAGAAAETYFDKPLDELSLPEVATLAGLPKAPSSLNPISNPQRALIRRNWVLLRMHQLGFIDQQAYDSATQAPIETNRHRRDNELQAPWVAEMARQYAVERFGDEAYTGNYRITTTIDSRLQQEAQQALVNGLIAYDTRHGWRGPEESDIPPSLSEAQAQTDRTGLEEELSESPEVESTAREAAARSRTTVPGVEGDVSNWQRTLDATPQLGPLQPAIVIGTDGRTMQVLSDNDEVITIGWPGLEWAAPYRSPRSRGAAPSSAADIASRGDLVRIMPRQNGDGWRLGQVPDAAGALVSIDPDTGAVKALQGGFSFADSKFNRVTQARRQPGSNFKPFIYLAALEDGMTAATIINDAPIVQAGIGNQEDWRPENAERSFGGPTRLRVGLYRSLNLVTIRALQAIGLDDAIDFLVRMGFARDRLPHGLSLGLGTAELTPLEIARGYAEIANGGFRVQPWFISRVTKGDDDTNLLNETNPPAACRDCDPMASTVTIDDRTYPIAERVASPDSVYILRSMMRDVIERGTGRAALSMNRSDIAGKTGTTNDQRDAWFSGFNSSLVTSVWVGKDSNESIAEYGSQAALPIWIDYMSQALEGTPESTPPAPADIVQARIDPDTGKRLRDDQSGGISEIFRADNLPPYQERSVRPELESQSGSEGTGSYDAIF</sequence>
<reference evidence="31 32" key="1">
    <citation type="submission" date="2024-09" db="EMBL/GenBank/DDBJ databases">
        <authorList>
            <person name="Sun Q."/>
            <person name="Mori K."/>
        </authorList>
    </citation>
    <scope>NUCLEOTIDE SEQUENCE [LARGE SCALE GENOMIC DNA]</scope>
    <source>
        <strain evidence="31 32">CCM 7415</strain>
    </source>
</reference>
<evidence type="ECO:0000256" key="8">
    <source>
        <dbReference type="ARBA" id="ARBA00022475"/>
    </source>
</evidence>
<dbReference type="InterPro" id="IPR023346">
    <property type="entry name" value="Lysozyme-like_dom_sf"/>
</dbReference>
<evidence type="ECO:0000256" key="9">
    <source>
        <dbReference type="ARBA" id="ARBA00022519"/>
    </source>
</evidence>
<evidence type="ECO:0000256" key="2">
    <source>
        <dbReference type="ARBA" id="ARBA00004249"/>
    </source>
</evidence>
<evidence type="ECO:0000256" key="1">
    <source>
        <dbReference type="ARBA" id="ARBA00002624"/>
    </source>
</evidence>
<keyword evidence="19" id="KW-1133">Transmembrane helix</keyword>
<dbReference type="SUPFAM" id="SSF53955">
    <property type="entry name" value="Lysozyme-like"/>
    <property type="match status" value="1"/>
</dbReference>
<evidence type="ECO:0000259" key="29">
    <source>
        <dbReference type="Pfam" id="PF00912"/>
    </source>
</evidence>
<comment type="pathway">
    <text evidence="3">Cell wall biogenesis; peptidoglycan biosynthesis.</text>
</comment>
<evidence type="ECO:0000256" key="4">
    <source>
        <dbReference type="ARBA" id="ARBA00007090"/>
    </source>
</evidence>
<comment type="caution">
    <text evidence="31">The sequence shown here is derived from an EMBL/GenBank/DDBJ whole genome shotgun (WGS) entry which is preliminary data.</text>
</comment>
<comment type="catalytic activity">
    <reaction evidence="26">
        <text>[GlcNAc-(1-&gt;4)-Mur2Ac(oyl-L-Ala-gamma-D-Glu-L-Lys-D-Ala-D-Ala)](n)-di-trans,octa-cis-undecaprenyl diphosphate + beta-D-GlcNAc-(1-&gt;4)-Mur2Ac(oyl-L-Ala-gamma-D-Glu-L-Lys-D-Ala-D-Ala)-di-trans,octa-cis-undecaprenyl diphosphate = [GlcNAc-(1-&gt;4)-Mur2Ac(oyl-L-Ala-gamma-D-Glu-L-Lys-D-Ala-D-Ala)](n+1)-di-trans,octa-cis-undecaprenyl diphosphate + di-trans,octa-cis-undecaprenyl diphosphate + H(+)</text>
        <dbReference type="Rhea" id="RHEA:23708"/>
        <dbReference type="Rhea" id="RHEA-COMP:9602"/>
        <dbReference type="Rhea" id="RHEA-COMP:9603"/>
        <dbReference type="ChEBI" id="CHEBI:15378"/>
        <dbReference type="ChEBI" id="CHEBI:58405"/>
        <dbReference type="ChEBI" id="CHEBI:60033"/>
        <dbReference type="ChEBI" id="CHEBI:78435"/>
        <dbReference type="EC" id="2.4.99.28"/>
    </reaction>
</comment>
<proteinExistence type="inferred from homology"/>
<evidence type="ECO:0000256" key="13">
    <source>
        <dbReference type="ARBA" id="ARBA00022679"/>
    </source>
</evidence>
<keyword evidence="9" id="KW-0997">Cell inner membrane</keyword>
<dbReference type="InterPro" id="IPR001264">
    <property type="entry name" value="Glyco_trans_51"/>
</dbReference>
<feature type="region of interest" description="Disordered" evidence="27">
    <location>
        <begin position="319"/>
        <end position="374"/>
    </location>
</feature>
<keyword evidence="20" id="KW-0472">Membrane</keyword>
<dbReference type="InterPro" id="IPR031376">
    <property type="entry name" value="PCB_OB"/>
</dbReference>
<keyword evidence="18" id="KW-0573">Peptidoglycan synthesis</keyword>
<evidence type="ECO:0000256" key="6">
    <source>
        <dbReference type="ARBA" id="ARBA00012448"/>
    </source>
</evidence>
<feature type="compositionally biased region" description="Basic and acidic residues" evidence="27">
    <location>
        <begin position="790"/>
        <end position="802"/>
    </location>
</feature>
<keyword evidence="22" id="KW-0511">Multifunctional enzyme</keyword>
<dbReference type="Gene3D" id="1.10.3810.10">
    <property type="entry name" value="Biosynthetic peptidoglycan transglycosylase-like"/>
    <property type="match status" value="1"/>
</dbReference>
<keyword evidence="32" id="KW-1185">Reference proteome</keyword>